<accession>B8ITN5</accession>
<dbReference type="RefSeq" id="WP_015930600.1">
    <property type="nucleotide sequence ID" value="NC_011894.1"/>
</dbReference>
<dbReference type="OrthoDB" id="7303458at2"/>
<dbReference type="KEGG" id="mno:Mnod_4072"/>
<organism evidence="1 2">
    <name type="scientific">Methylobacterium nodulans (strain LMG 21967 / CNCM I-2342 / ORS 2060)</name>
    <dbReference type="NCBI Taxonomy" id="460265"/>
    <lineage>
        <taxon>Bacteria</taxon>
        <taxon>Pseudomonadati</taxon>
        <taxon>Pseudomonadota</taxon>
        <taxon>Alphaproteobacteria</taxon>
        <taxon>Hyphomicrobiales</taxon>
        <taxon>Methylobacteriaceae</taxon>
        <taxon>Methylobacterium</taxon>
    </lineage>
</organism>
<dbReference type="Proteomes" id="UP000008207">
    <property type="component" value="Chromosome"/>
</dbReference>
<evidence type="ECO:0000313" key="2">
    <source>
        <dbReference type="Proteomes" id="UP000008207"/>
    </source>
</evidence>
<gene>
    <name evidence="1" type="ordered locus">Mnod_4072</name>
</gene>
<dbReference type="HOGENOM" id="CLU_1228741_0_0_5"/>
<dbReference type="AlphaFoldDB" id="B8ITN5"/>
<evidence type="ECO:0000313" key="1">
    <source>
        <dbReference type="EMBL" id="ACL58951.1"/>
    </source>
</evidence>
<protein>
    <submittedName>
        <fullName evidence="1">Uncharacterized protein</fullName>
    </submittedName>
</protein>
<keyword evidence="2" id="KW-1185">Reference proteome</keyword>
<reference evidence="1 2" key="1">
    <citation type="submission" date="2009-01" db="EMBL/GenBank/DDBJ databases">
        <title>Complete sequence of chromosome of Methylobacterium nodulans ORS 2060.</title>
        <authorList>
            <consortium name="US DOE Joint Genome Institute"/>
            <person name="Lucas S."/>
            <person name="Copeland A."/>
            <person name="Lapidus A."/>
            <person name="Glavina del Rio T."/>
            <person name="Dalin E."/>
            <person name="Tice H."/>
            <person name="Bruce D."/>
            <person name="Goodwin L."/>
            <person name="Pitluck S."/>
            <person name="Sims D."/>
            <person name="Brettin T."/>
            <person name="Detter J.C."/>
            <person name="Han C."/>
            <person name="Larimer F."/>
            <person name="Land M."/>
            <person name="Hauser L."/>
            <person name="Kyrpides N."/>
            <person name="Ivanova N."/>
            <person name="Marx C.J."/>
            <person name="Richardson P."/>
        </authorList>
    </citation>
    <scope>NUCLEOTIDE SEQUENCE [LARGE SCALE GENOMIC DNA]</scope>
    <source>
        <strain evidence="2">LMG 21967 / CNCM I-2342 / ORS 2060</strain>
    </source>
</reference>
<proteinExistence type="predicted"/>
<sequence length="225" mass="25400">MARDRIAPIQRDLQLLIDEGLSPEVQAQHLREFANEEFQRAQFQNERALGYVPEHDLYVDGGKREDLSTVRPTSRIIYEFHLLTDVIEWVDGMLQVHSPVLSGRYQASHQWFADDQPFDINKIPPAEAYVVLNTQPYARRIERGWSRQAPDGVYEGVAALAKRRFGNVAYVGFTYRSFPAGAIGAWAQSASAAQLAREVRGGTPKLHEEWLTRQPAISIDPGRGG</sequence>
<dbReference type="EMBL" id="CP001349">
    <property type="protein sequence ID" value="ACL58951.1"/>
    <property type="molecule type" value="Genomic_DNA"/>
</dbReference>
<dbReference type="STRING" id="460265.Mnod_4072"/>
<name>B8ITN5_METNO</name>
<dbReference type="eggNOG" id="ENOG5032TD8">
    <property type="taxonomic scope" value="Bacteria"/>
</dbReference>